<sequence>MSTAKTERDGGHGGPSRAWWPGGGRGTPASALYWRILGMNGLIFAVGTTVLALSPATVSSPVLLGELPVLTVGLALMVLVNAFLLRASLTPLDGLTTLMTRVDSLSSGDRLAPSGNGDLSHLIGTFNAMLDRLEADRSSSAALVLGAQESERRRIAQELHDEIGQSLTVVLLELKSVMDRAPGDLSRELRGVQEVVRSSLDEVRQVARRLRPGVLEDLGLTSALAALAGDFSGTGGLRVTRCLRAGLPELDPDAELVIYRVAQESLTNVVRHARAGHAEVSLTGGGDGSVVLRVVDDGCGPPEGAGAGIHGMRERAMLIGARLTIGAAEGGGTEVRLVVPPAARPGGPPRRHAAADLP</sequence>
<name>A0ABW0ZQ12_9ACTN</name>
<keyword evidence="8 15" id="KW-0418">Kinase</keyword>
<dbReference type="InterPro" id="IPR050482">
    <property type="entry name" value="Sensor_HK_TwoCompSys"/>
</dbReference>
<evidence type="ECO:0000313" key="15">
    <source>
        <dbReference type="EMBL" id="MFC5744508.1"/>
    </source>
</evidence>
<keyword evidence="11" id="KW-0902">Two-component regulatory system</keyword>
<evidence type="ECO:0000256" key="9">
    <source>
        <dbReference type="ARBA" id="ARBA00022840"/>
    </source>
</evidence>
<feature type="compositionally biased region" description="Basic and acidic residues" evidence="12">
    <location>
        <begin position="1"/>
        <end position="11"/>
    </location>
</feature>
<feature type="transmembrane region" description="Helical" evidence="13">
    <location>
        <begin position="67"/>
        <end position="85"/>
    </location>
</feature>
<dbReference type="SUPFAM" id="SSF55874">
    <property type="entry name" value="ATPase domain of HSP90 chaperone/DNA topoisomerase II/histidine kinase"/>
    <property type="match status" value="1"/>
</dbReference>
<evidence type="ECO:0000256" key="3">
    <source>
        <dbReference type="ARBA" id="ARBA00012438"/>
    </source>
</evidence>
<reference evidence="16" key="1">
    <citation type="journal article" date="2019" name="Int. J. Syst. Evol. Microbiol.">
        <title>The Global Catalogue of Microorganisms (GCM) 10K type strain sequencing project: providing services to taxonomists for standard genome sequencing and annotation.</title>
        <authorList>
            <consortium name="The Broad Institute Genomics Platform"/>
            <consortium name="The Broad Institute Genome Sequencing Center for Infectious Disease"/>
            <person name="Wu L."/>
            <person name="Ma J."/>
        </authorList>
    </citation>
    <scope>NUCLEOTIDE SEQUENCE [LARGE SCALE GENOMIC DNA]</scope>
    <source>
        <strain evidence="16">KCTC 42087</strain>
    </source>
</reference>
<comment type="caution">
    <text evidence="15">The sequence shown here is derived from an EMBL/GenBank/DDBJ whole genome shotgun (WGS) entry which is preliminary data.</text>
</comment>
<dbReference type="PROSITE" id="PS50885">
    <property type="entry name" value="HAMP"/>
    <property type="match status" value="1"/>
</dbReference>
<evidence type="ECO:0000256" key="4">
    <source>
        <dbReference type="ARBA" id="ARBA00022553"/>
    </source>
</evidence>
<dbReference type="SMART" id="SM00387">
    <property type="entry name" value="HATPase_c"/>
    <property type="match status" value="1"/>
</dbReference>
<feature type="region of interest" description="Disordered" evidence="12">
    <location>
        <begin position="1"/>
        <end position="22"/>
    </location>
</feature>
<dbReference type="Gene3D" id="3.30.565.10">
    <property type="entry name" value="Histidine kinase-like ATPase, C-terminal domain"/>
    <property type="match status" value="1"/>
</dbReference>
<evidence type="ECO:0000256" key="7">
    <source>
        <dbReference type="ARBA" id="ARBA00022741"/>
    </source>
</evidence>
<dbReference type="InterPro" id="IPR003594">
    <property type="entry name" value="HATPase_dom"/>
</dbReference>
<evidence type="ECO:0000256" key="12">
    <source>
        <dbReference type="SAM" id="MobiDB-lite"/>
    </source>
</evidence>
<feature type="domain" description="HAMP" evidence="14">
    <location>
        <begin position="86"/>
        <end position="138"/>
    </location>
</feature>
<keyword evidence="6 13" id="KW-0812">Transmembrane</keyword>
<dbReference type="EMBL" id="JBHSON010000003">
    <property type="protein sequence ID" value="MFC5744508.1"/>
    <property type="molecule type" value="Genomic_DNA"/>
</dbReference>
<dbReference type="PANTHER" id="PTHR24421">
    <property type="entry name" value="NITRATE/NITRITE SENSOR PROTEIN NARX-RELATED"/>
    <property type="match status" value="1"/>
</dbReference>
<comment type="subcellular location">
    <subcellularLocation>
        <location evidence="2">Membrane</location>
    </subcellularLocation>
</comment>
<evidence type="ECO:0000256" key="5">
    <source>
        <dbReference type="ARBA" id="ARBA00022679"/>
    </source>
</evidence>
<dbReference type="Pfam" id="PF07730">
    <property type="entry name" value="HisKA_3"/>
    <property type="match status" value="1"/>
</dbReference>
<keyword evidence="16" id="KW-1185">Reference proteome</keyword>
<evidence type="ECO:0000256" key="1">
    <source>
        <dbReference type="ARBA" id="ARBA00000085"/>
    </source>
</evidence>
<dbReference type="GO" id="GO:0016301">
    <property type="term" value="F:kinase activity"/>
    <property type="evidence" value="ECO:0007669"/>
    <property type="project" value="UniProtKB-KW"/>
</dbReference>
<dbReference type="Gene3D" id="1.20.5.1930">
    <property type="match status" value="1"/>
</dbReference>
<keyword evidence="9" id="KW-0067">ATP-binding</keyword>
<organism evidence="15 16">
    <name type="scientific">Actinomadura rugatobispora</name>
    <dbReference type="NCBI Taxonomy" id="1994"/>
    <lineage>
        <taxon>Bacteria</taxon>
        <taxon>Bacillati</taxon>
        <taxon>Actinomycetota</taxon>
        <taxon>Actinomycetes</taxon>
        <taxon>Streptosporangiales</taxon>
        <taxon>Thermomonosporaceae</taxon>
        <taxon>Actinomadura</taxon>
    </lineage>
</organism>
<dbReference type="Pfam" id="PF02518">
    <property type="entry name" value="HATPase_c"/>
    <property type="match status" value="1"/>
</dbReference>
<dbReference type="EC" id="2.7.13.3" evidence="3"/>
<dbReference type="Pfam" id="PF00672">
    <property type="entry name" value="HAMP"/>
    <property type="match status" value="1"/>
</dbReference>
<evidence type="ECO:0000256" key="11">
    <source>
        <dbReference type="ARBA" id="ARBA00023012"/>
    </source>
</evidence>
<proteinExistence type="predicted"/>
<protein>
    <recommendedName>
        <fullName evidence="3">histidine kinase</fullName>
        <ecNumber evidence="3">2.7.13.3</ecNumber>
    </recommendedName>
</protein>
<dbReference type="Proteomes" id="UP001596074">
    <property type="component" value="Unassembled WGS sequence"/>
</dbReference>
<evidence type="ECO:0000259" key="14">
    <source>
        <dbReference type="PROSITE" id="PS50885"/>
    </source>
</evidence>
<keyword evidence="5" id="KW-0808">Transferase</keyword>
<evidence type="ECO:0000256" key="2">
    <source>
        <dbReference type="ARBA" id="ARBA00004370"/>
    </source>
</evidence>
<evidence type="ECO:0000256" key="8">
    <source>
        <dbReference type="ARBA" id="ARBA00022777"/>
    </source>
</evidence>
<evidence type="ECO:0000256" key="13">
    <source>
        <dbReference type="SAM" id="Phobius"/>
    </source>
</evidence>
<keyword evidence="7" id="KW-0547">Nucleotide-binding</keyword>
<comment type="catalytic activity">
    <reaction evidence="1">
        <text>ATP + protein L-histidine = ADP + protein N-phospho-L-histidine.</text>
        <dbReference type="EC" id="2.7.13.3"/>
    </reaction>
</comment>
<gene>
    <name evidence="15" type="ORF">ACFPZN_02650</name>
</gene>
<evidence type="ECO:0000313" key="16">
    <source>
        <dbReference type="Proteomes" id="UP001596074"/>
    </source>
</evidence>
<dbReference type="CDD" id="cd16917">
    <property type="entry name" value="HATPase_UhpB-NarQ-NarX-like"/>
    <property type="match status" value="1"/>
</dbReference>
<dbReference type="PANTHER" id="PTHR24421:SF10">
    <property type="entry name" value="NITRATE_NITRITE SENSOR PROTEIN NARQ"/>
    <property type="match status" value="1"/>
</dbReference>
<keyword evidence="10 13" id="KW-1133">Transmembrane helix</keyword>
<dbReference type="RefSeq" id="WP_378279736.1">
    <property type="nucleotide sequence ID" value="NZ_JBHSON010000003.1"/>
</dbReference>
<dbReference type="InterPro" id="IPR011712">
    <property type="entry name" value="Sig_transdc_His_kin_sub3_dim/P"/>
</dbReference>
<evidence type="ECO:0000256" key="10">
    <source>
        <dbReference type="ARBA" id="ARBA00022989"/>
    </source>
</evidence>
<feature type="transmembrane region" description="Helical" evidence="13">
    <location>
        <begin position="32"/>
        <end position="55"/>
    </location>
</feature>
<dbReference type="InterPro" id="IPR003660">
    <property type="entry name" value="HAMP_dom"/>
</dbReference>
<keyword evidence="4" id="KW-0597">Phosphoprotein</keyword>
<dbReference type="InterPro" id="IPR036890">
    <property type="entry name" value="HATPase_C_sf"/>
</dbReference>
<accession>A0ABW0ZQ12</accession>
<keyword evidence="13" id="KW-0472">Membrane</keyword>
<evidence type="ECO:0000256" key="6">
    <source>
        <dbReference type="ARBA" id="ARBA00022692"/>
    </source>
</evidence>